<dbReference type="Proteomes" id="UP001328107">
    <property type="component" value="Unassembled WGS sequence"/>
</dbReference>
<sequence>LASDANLARSLERLVHVLVGRHGLGHSLRLIFLGRGLPLEFPRLDLALGHVVVDGRVLELLIIFLRQFLCLG</sequence>
<comment type="caution">
    <text evidence="1">The sequence shown here is derived from an EMBL/GenBank/DDBJ whole genome shotgun (WGS) entry which is preliminary data.</text>
</comment>
<feature type="non-terminal residue" evidence="1">
    <location>
        <position position="1"/>
    </location>
</feature>
<gene>
    <name evidence="1" type="ORF">PMAYCL1PPCAC_15869</name>
</gene>
<evidence type="ECO:0000313" key="1">
    <source>
        <dbReference type="EMBL" id="GMR45674.1"/>
    </source>
</evidence>
<keyword evidence="2" id="KW-1185">Reference proteome</keyword>
<reference evidence="2" key="1">
    <citation type="submission" date="2022-10" db="EMBL/GenBank/DDBJ databases">
        <title>Genome assembly of Pristionchus species.</title>
        <authorList>
            <person name="Yoshida K."/>
            <person name="Sommer R.J."/>
        </authorList>
    </citation>
    <scope>NUCLEOTIDE SEQUENCE [LARGE SCALE GENOMIC DNA]</scope>
    <source>
        <strain evidence="2">RS5460</strain>
    </source>
</reference>
<accession>A0AAN5HYN9</accession>
<name>A0AAN5HYN9_9BILA</name>
<organism evidence="1 2">
    <name type="scientific">Pristionchus mayeri</name>
    <dbReference type="NCBI Taxonomy" id="1317129"/>
    <lineage>
        <taxon>Eukaryota</taxon>
        <taxon>Metazoa</taxon>
        <taxon>Ecdysozoa</taxon>
        <taxon>Nematoda</taxon>
        <taxon>Chromadorea</taxon>
        <taxon>Rhabditida</taxon>
        <taxon>Rhabditina</taxon>
        <taxon>Diplogasteromorpha</taxon>
        <taxon>Diplogasteroidea</taxon>
        <taxon>Neodiplogasteridae</taxon>
        <taxon>Pristionchus</taxon>
    </lineage>
</organism>
<evidence type="ECO:0000313" key="2">
    <source>
        <dbReference type="Proteomes" id="UP001328107"/>
    </source>
</evidence>
<dbReference type="EMBL" id="BTRK01000004">
    <property type="protein sequence ID" value="GMR45674.1"/>
    <property type="molecule type" value="Genomic_DNA"/>
</dbReference>
<dbReference type="AlphaFoldDB" id="A0AAN5HYN9"/>
<proteinExistence type="predicted"/>
<protein>
    <submittedName>
        <fullName evidence="1">Uncharacterized protein</fullName>
    </submittedName>
</protein>
<feature type="non-terminal residue" evidence="1">
    <location>
        <position position="72"/>
    </location>
</feature>